<dbReference type="SUPFAM" id="SSF55846">
    <property type="entry name" value="N-acetylmuramoyl-L-alanine amidase-like"/>
    <property type="match status" value="1"/>
</dbReference>
<dbReference type="InterPro" id="IPR015510">
    <property type="entry name" value="PGRP"/>
</dbReference>
<dbReference type="InterPro" id="IPR006619">
    <property type="entry name" value="PGRP_domain_met/bac"/>
</dbReference>
<protein>
    <recommendedName>
        <fullName evidence="4">Peptidoglycan recognition protein family domain-containing protein</fullName>
    </recommendedName>
</protein>
<dbReference type="Gene3D" id="3.40.80.10">
    <property type="entry name" value="Peptidoglycan recognition protein-like"/>
    <property type="match status" value="1"/>
</dbReference>
<comment type="similarity">
    <text evidence="1">Belongs to the N-acetylmuramoyl-L-alanine amidase 2 family.</text>
</comment>
<feature type="signal peptide" evidence="3">
    <location>
        <begin position="1"/>
        <end position="27"/>
    </location>
</feature>
<name>A0A402DU55_9CELL</name>
<keyword evidence="3" id="KW-0732">Signal</keyword>
<reference evidence="5 6" key="1">
    <citation type="submission" date="2019-01" db="EMBL/GenBank/DDBJ databases">
        <title>Draft genome sequence of Cellulomonas takizawaensis strain TKZ-21.</title>
        <authorList>
            <person name="Yamamura H."/>
            <person name="Hayashi T."/>
            <person name="Hamada M."/>
            <person name="Serisawa Y."/>
            <person name="Matsuyama K."/>
            <person name="Nakagawa Y."/>
            <person name="Otoguro M."/>
            <person name="Yanagida F."/>
            <person name="Hayakawa M."/>
        </authorList>
    </citation>
    <scope>NUCLEOTIDE SEQUENCE [LARGE SCALE GENOMIC DNA]</scope>
    <source>
        <strain evidence="5 6">NBRC12680</strain>
    </source>
</reference>
<dbReference type="SMART" id="SM00701">
    <property type="entry name" value="PGRP"/>
    <property type="match status" value="1"/>
</dbReference>
<dbReference type="Proteomes" id="UP000289954">
    <property type="component" value="Unassembled WGS sequence"/>
</dbReference>
<dbReference type="InterPro" id="IPR036505">
    <property type="entry name" value="Amidase/PGRP_sf"/>
</dbReference>
<accession>A0A402DU55</accession>
<comment type="caution">
    <text evidence="5">The sequence shown here is derived from an EMBL/GenBank/DDBJ whole genome shotgun (WGS) entry which is preliminary data.</text>
</comment>
<dbReference type="CDD" id="cd06583">
    <property type="entry name" value="PGRP"/>
    <property type="match status" value="1"/>
</dbReference>
<evidence type="ECO:0000313" key="6">
    <source>
        <dbReference type="Proteomes" id="UP000289954"/>
    </source>
</evidence>
<feature type="chain" id="PRO_5019312272" description="Peptidoglycan recognition protein family domain-containing protein" evidence="3">
    <location>
        <begin position="28"/>
        <end position="949"/>
    </location>
</feature>
<feature type="region of interest" description="Disordered" evidence="2">
    <location>
        <begin position="75"/>
        <end position="114"/>
    </location>
</feature>
<evidence type="ECO:0000256" key="1">
    <source>
        <dbReference type="ARBA" id="ARBA00007553"/>
    </source>
</evidence>
<organism evidence="5 6">
    <name type="scientific">Cellulomonas biazotea</name>
    <dbReference type="NCBI Taxonomy" id="1709"/>
    <lineage>
        <taxon>Bacteria</taxon>
        <taxon>Bacillati</taxon>
        <taxon>Actinomycetota</taxon>
        <taxon>Actinomycetes</taxon>
        <taxon>Micrococcales</taxon>
        <taxon>Cellulomonadaceae</taxon>
        <taxon>Cellulomonas</taxon>
    </lineage>
</organism>
<evidence type="ECO:0000259" key="4">
    <source>
        <dbReference type="SMART" id="SM00701"/>
    </source>
</evidence>
<dbReference type="GO" id="GO:0008745">
    <property type="term" value="F:N-acetylmuramoyl-L-alanine amidase activity"/>
    <property type="evidence" value="ECO:0007669"/>
    <property type="project" value="InterPro"/>
</dbReference>
<gene>
    <name evidence="5" type="ORF">CBZ_27450</name>
</gene>
<dbReference type="AlphaFoldDB" id="A0A402DU55"/>
<dbReference type="Pfam" id="PF01510">
    <property type="entry name" value="Amidase_2"/>
    <property type="match status" value="1"/>
</dbReference>
<keyword evidence="6" id="KW-1185">Reference proteome</keyword>
<evidence type="ECO:0000313" key="5">
    <source>
        <dbReference type="EMBL" id="GCE77689.1"/>
    </source>
</evidence>
<evidence type="ECO:0000256" key="2">
    <source>
        <dbReference type="SAM" id="MobiDB-lite"/>
    </source>
</evidence>
<sequence>MLSSVVAAATSAVLLAVPAVVPTVAGALPRAAGEPLSVQELDLTAVDTAALGDLPAVAPEPTEGAGDLAPLSAADATAERRVAPEAEGETAPDDAPVAEPAPDEAPAPDVLTAPLDTSPFSVLGVTWDEGPDDVVVRYRVRTDGTWSDWEAVAAADVQPDASSREASDGRGATDPIVALDADGVQLWAQSDTGDVTGLKAVLVDPGTQAADATVSAIPVPGQPAIVSRAGWGADESLRTCEPDYSSQMVAAAVHHTASTNSYSAADVPGLIRGFYAYHTRPEADGGRGWCDIGYNFLVDKFGRVFEGRAGGITSTVVGVHTGGFNSRTIGISAIGDYGTVAVPDVLTEAIASLIAWKFSIHGISAGVDVTMISGGGASKWPEGTAVTFSTIYGHRDAQLTSCPGQNLYNLLPYLRARVAELANPAVGVSPYGEWDSVTTTGSSLTVSGWAFDPETVVPITVEVRVDGALTSVLADRPRPDVAAAYPALGPNHGFTATIPHGPGSPVVCLAAVNVGNGTTVSLGCRRVTIRNAAPIGAVDSVTTSATGVTVSGWTLDPDTSASNEVHIYVDGVGVSLVASLNRPDVAAVYGRGAAHGFTHTRTLAAGEHSVCVYSIDTAGGSPTLLTCQSFTVGTPPPVVARTAPYGVIDAATATNTAITVTGWALDPDTHNPIDVHVYVDGRGVSLRADGNRPDVDQAFRKGAAHGWSYALDARPGPHDVCVHAINDGPGDNTLIGCRTVVVPDSAPIGVVDSMSASGGTLTVTGWALDPDTWASNQVHVYVDGVGYGLVADGERPDVAAVYGRGSKHGYTLRAPIGPGAHGVCVFSINTAAGDNTLVECRTVVLTDALPIGVVDSATTSPGTLTLTGWALDPDTSSPVDVHVYVDGVGVALTASTSRPDVGAVYGRGDQHGFTHARRLGAGPHSWCIHAIGAAGGGNTLVGCGSVVVP</sequence>
<dbReference type="PANTHER" id="PTHR11022">
    <property type="entry name" value="PEPTIDOGLYCAN RECOGNITION PROTEIN"/>
    <property type="match status" value="1"/>
</dbReference>
<proteinExistence type="inferred from homology"/>
<dbReference type="InterPro" id="IPR002502">
    <property type="entry name" value="Amidase_domain"/>
</dbReference>
<dbReference type="PANTHER" id="PTHR11022:SF41">
    <property type="entry name" value="PEPTIDOGLYCAN-RECOGNITION PROTEIN LC-RELATED"/>
    <property type="match status" value="1"/>
</dbReference>
<dbReference type="GO" id="GO:0008270">
    <property type="term" value="F:zinc ion binding"/>
    <property type="evidence" value="ECO:0007669"/>
    <property type="project" value="InterPro"/>
</dbReference>
<dbReference type="RefSeq" id="WP_130782301.1">
    <property type="nucleotide sequence ID" value="NZ_BIMR01000239.1"/>
</dbReference>
<feature type="domain" description="Peptidoglycan recognition protein family" evidence="4">
    <location>
        <begin position="223"/>
        <end position="376"/>
    </location>
</feature>
<dbReference type="EMBL" id="BIMR01000239">
    <property type="protein sequence ID" value="GCE77689.1"/>
    <property type="molecule type" value="Genomic_DNA"/>
</dbReference>
<dbReference type="OrthoDB" id="514320at2"/>
<evidence type="ECO:0000256" key="3">
    <source>
        <dbReference type="SAM" id="SignalP"/>
    </source>
</evidence>
<dbReference type="GO" id="GO:0009253">
    <property type="term" value="P:peptidoglycan catabolic process"/>
    <property type="evidence" value="ECO:0007669"/>
    <property type="project" value="InterPro"/>
</dbReference>